<evidence type="ECO:0000259" key="2">
    <source>
        <dbReference type="Pfam" id="PF18645"/>
    </source>
</evidence>
<dbReference type="Pfam" id="PF18646">
    <property type="entry name" value="DUF5632"/>
    <property type="match status" value="1"/>
</dbReference>
<accession>A0A7I7MU26</accession>
<feature type="region of interest" description="Disordered" evidence="1">
    <location>
        <begin position="176"/>
        <end position="279"/>
    </location>
</feature>
<protein>
    <recommendedName>
        <fullName evidence="6">Tat (Twin-arginine translocation) pathway signal sequence containing protein</fullName>
    </recommendedName>
</protein>
<evidence type="ECO:0000313" key="4">
    <source>
        <dbReference type="EMBL" id="BBX75596.1"/>
    </source>
</evidence>
<feature type="compositionally biased region" description="Polar residues" evidence="1">
    <location>
        <begin position="378"/>
        <end position="392"/>
    </location>
</feature>
<sequence>MVAADLPPGRWTAALVGPWWPAPPAALRAAAQHWATWAMQKQELARKLINQHDLLSRNQGRTAEDLIGRYLRGAKSEVTKAEKYEIKKGAFNTAADAIDYLRSRLTEIAGEGNKEIDDVLASKKPLPEQLAEIQAIQARCNADAANASRDAVDNVMTATQEILEAEDIGDDPRTWARANGLNVDDAPPPSPIGKDALDVAPPLGRGTGGPGTGDCGPVEGGDRSAPALGAGTGGPGSGGNQIGTQVNALPPRAIGATGGPLSAGPVPTGPPVTTPAAATPPVIATGPPVAMPGGSLSPAALGQGVSPTSIGQSFATGMVTGQPAAAGAHSLSEGATTAMQSGSVPPPQAAPAITTPPVVSAPTMAAGLEATHGPVDTPANTPGGSPASTGNSGPVAPTVVTAGPVAAPAAPVVGGSAVPAGPLPAYGSDLRPPVVAAPAMPTVPTAPVSGAPVAPSASSAPSAGGALVSPVERAASKAVAGQAGASSSTMAGASALSATAGATAGAASARAAEQQRLQRIVDAVARQEPRISWAAGLRDDGTTTLLVTDLAGGWIPPHVRLPANVTLLEPTARRRDAGVVDLLGAVVAVAAHEPNTYVAEAGPDAPALTGDRSARSAIPMVDEFGPTLVEAVRRRDSLPRIAQAIALPAVRKTGVLENEAELLHGCITAVKESVLKAYPGHELTAVGDWMLLAAIEALIDDHEYLANYHLAWFAVTTRRGGS</sequence>
<evidence type="ECO:0000259" key="3">
    <source>
        <dbReference type="Pfam" id="PF18646"/>
    </source>
</evidence>
<feature type="domain" description="DUF5632" evidence="3">
    <location>
        <begin position="512"/>
        <end position="594"/>
    </location>
</feature>
<name>A0A7I7MU26_9MYCO</name>
<proteinExistence type="predicted"/>
<keyword evidence="5" id="KW-1185">Reference proteome</keyword>
<organism evidence="4 5">
    <name type="scientific">Mycobacterium shinjukuense</name>
    <dbReference type="NCBI Taxonomy" id="398694"/>
    <lineage>
        <taxon>Bacteria</taxon>
        <taxon>Bacillati</taxon>
        <taxon>Actinomycetota</taxon>
        <taxon>Actinomycetes</taxon>
        <taxon>Mycobacteriales</taxon>
        <taxon>Mycobacteriaceae</taxon>
        <taxon>Mycobacterium</taxon>
    </lineage>
</organism>
<dbReference type="KEGG" id="mshj:MSHI_35020"/>
<feature type="compositionally biased region" description="Gly residues" evidence="1">
    <location>
        <begin position="205"/>
        <end position="214"/>
    </location>
</feature>
<dbReference type="Proteomes" id="UP000467236">
    <property type="component" value="Chromosome"/>
</dbReference>
<evidence type="ECO:0008006" key="6">
    <source>
        <dbReference type="Google" id="ProtNLM"/>
    </source>
</evidence>
<evidence type="ECO:0000313" key="5">
    <source>
        <dbReference type="Proteomes" id="UP000467236"/>
    </source>
</evidence>
<gene>
    <name evidence="4" type="ORF">MSHI_35020</name>
</gene>
<feature type="compositionally biased region" description="Gly residues" evidence="1">
    <location>
        <begin position="230"/>
        <end position="241"/>
    </location>
</feature>
<feature type="compositionally biased region" description="Polar residues" evidence="1">
    <location>
        <begin position="333"/>
        <end position="343"/>
    </location>
</feature>
<feature type="region of interest" description="Disordered" evidence="1">
    <location>
        <begin position="369"/>
        <end position="396"/>
    </location>
</feature>
<feature type="region of interest" description="Disordered" evidence="1">
    <location>
        <begin position="325"/>
        <end position="356"/>
    </location>
</feature>
<dbReference type="Pfam" id="PF18645">
    <property type="entry name" value="DUF5631"/>
    <property type="match status" value="1"/>
</dbReference>
<dbReference type="EMBL" id="AP022575">
    <property type="protein sequence ID" value="BBX75596.1"/>
    <property type="molecule type" value="Genomic_DNA"/>
</dbReference>
<evidence type="ECO:0000256" key="1">
    <source>
        <dbReference type="SAM" id="MobiDB-lite"/>
    </source>
</evidence>
<reference evidence="4 5" key="1">
    <citation type="journal article" date="2019" name="Emerg. Microbes Infect.">
        <title>Comprehensive subspecies identification of 175 nontuberculous mycobacteria species based on 7547 genomic profiles.</title>
        <authorList>
            <person name="Matsumoto Y."/>
            <person name="Kinjo T."/>
            <person name="Motooka D."/>
            <person name="Nabeya D."/>
            <person name="Jung N."/>
            <person name="Uechi K."/>
            <person name="Horii T."/>
            <person name="Iida T."/>
            <person name="Fujita J."/>
            <person name="Nakamura S."/>
        </authorList>
    </citation>
    <scope>NUCLEOTIDE SEQUENCE [LARGE SCALE GENOMIC DNA]</scope>
    <source>
        <strain evidence="4 5">JCM 14233</strain>
    </source>
</reference>
<dbReference type="InterPro" id="IPR040833">
    <property type="entry name" value="DUF5631"/>
</dbReference>
<feature type="domain" description="DUF5631" evidence="2">
    <location>
        <begin position="621"/>
        <end position="714"/>
    </location>
</feature>
<dbReference type="AlphaFoldDB" id="A0A7I7MU26"/>
<dbReference type="InterPro" id="IPR040604">
    <property type="entry name" value="DUF5632"/>
</dbReference>